<protein>
    <submittedName>
        <fullName evidence="1">Uncharacterized protein</fullName>
    </submittedName>
</protein>
<reference evidence="1 2" key="1">
    <citation type="journal article" date="2018" name="PLoS Genet.">
        <title>Population sequencing reveals clonal diversity and ancestral inbreeding in the grapevine cultivar Chardonnay.</title>
        <authorList>
            <person name="Roach M.J."/>
            <person name="Johnson D.L."/>
            <person name="Bohlmann J."/>
            <person name="van Vuuren H.J."/>
            <person name="Jones S.J."/>
            <person name="Pretorius I.S."/>
            <person name="Schmidt S.A."/>
            <person name="Borneman A.R."/>
        </authorList>
    </citation>
    <scope>NUCLEOTIDE SEQUENCE [LARGE SCALE GENOMIC DNA]</scope>
    <source>
        <strain evidence="2">cv. Chardonnay</strain>
        <tissue evidence="1">Leaf</tissue>
    </source>
</reference>
<evidence type="ECO:0000313" key="2">
    <source>
        <dbReference type="Proteomes" id="UP000288805"/>
    </source>
</evidence>
<dbReference type="Pfam" id="PF03492">
    <property type="entry name" value="Methyltransf_7"/>
    <property type="match status" value="1"/>
</dbReference>
<dbReference type="AlphaFoldDB" id="A0A438CS01"/>
<dbReference type="InterPro" id="IPR005299">
    <property type="entry name" value="MeTrfase_7"/>
</dbReference>
<sequence length="82" mass="9070">MSHKRIILEVRPFLEDSIKDAFSSGIPSCVKLADLGCASGPNVLSAISKIIPLQEKILSLTVFHHQSRVYLSRLDSTYVKIS</sequence>
<accession>A0A438CS01</accession>
<comment type="caution">
    <text evidence="1">The sequence shown here is derived from an EMBL/GenBank/DDBJ whole genome shotgun (WGS) entry which is preliminary data.</text>
</comment>
<name>A0A438CS01_VITVI</name>
<organism evidence="1 2">
    <name type="scientific">Vitis vinifera</name>
    <name type="common">Grape</name>
    <dbReference type="NCBI Taxonomy" id="29760"/>
    <lineage>
        <taxon>Eukaryota</taxon>
        <taxon>Viridiplantae</taxon>
        <taxon>Streptophyta</taxon>
        <taxon>Embryophyta</taxon>
        <taxon>Tracheophyta</taxon>
        <taxon>Spermatophyta</taxon>
        <taxon>Magnoliopsida</taxon>
        <taxon>eudicotyledons</taxon>
        <taxon>Gunneridae</taxon>
        <taxon>Pentapetalae</taxon>
        <taxon>rosids</taxon>
        <taxon>Vitales</taxon>
        <taxon>Vitaceae</taxon>
        <taxon>Viteae</taxon>
        <taxon>Vitis</taxon>
    </lineage>
</organism>
<dbReference type="Gene3D" id="3.40.50.150">
    <property type="entry name" value="Vaccinia Virus protein VP39"/>
    <property type="match status" value="1"/>
</dbReference>
<dbReference type="GO" id="GO:0008168">
    <property type="term" value="F:methyltransferase activity"/>
    <property type="evidence" value="ECO:0007669"/>
    <property type="project" value="InterPro"/>
</dbReference>
<dbReference type="SUPFAM" id="SSF53335">
    <property type="entry name" value="S-adenosyl-L-methionine-dependent methyltransferases"/>
    <property type="match status" value="1"/>
</dbReference>
<gene>
    <name evidence="1" type="ORF">CK203_117538</name>
</gene>
<dbReference type="EMBL" id="QGNW01002048">
    <property type="protein sequence ID" value="RVW25992.1"/>
    <property type="molecule type" value="Genomic_DNA"/>
</dbReference>
<evidence type="ECO:0000313" key="1">
    <source>
        <dbReference type="EMBL" id="RVW25992.1"/>
    </source>
</evidence>
<dbReference type="Proteomes" id="UP000288805">
    <property type="component" value="Unassembled WGS sequence"/>
</dbReference>
<proteinExistence type="predicted"/>
<dbReference type="InterPro" id="IPR029063">
    <property type="entry name" value="SAM-dependent_MTases_sf"/>
</dbReference>